<dbReference type="PANTHER" id="PTHR37481">
    <property type="entry name" value="LIPOPOLYSACCHARIDE EXPORT SYSTEM PROTEIN LPTC"/>
    <property type="match status" value="1"/>
</dbReference>
<dbReference type="GO" id="GO:0030288">
    <property type="term" value="C:outer membrane-bounded periplasmic space"/>
    <property type="evidence" value="ECO:0007669"/>
    <property type="project" value="TreeGrafter"/>
</dbReference>
<dbReference type="Gene3D" id="2.60.450.10">
    <property type="entry name" value="Lipopolysaccharide (LPS) transport protein A like domain"/>
    <property type="match status" value="1"/>
</dbReference>
<sequence length="188" mass="21051">MVRQRVRLVLLWLFIVLCGATLVTVLLGRRVPPLSDPVEQGEILADAALQHFQYSEIRDGRTFWSLEGETALYQLEQDRVELQPVTLTLPRADGILRLVAQNGTAWPNEQRITLEGAVELTRPDGYRVRCDRLIFEGKLGSEGQLSSDAAVELSGPQLQLSGSGLRYDLAQRQLHLQQTVRATLVPRP</sequence>
<dbReference type="OrthoDB" id="5973594at2"/>
<dbReference type="RefSeq" id="WP_092077293.1">
    <property type="nucleotide sequence ID" value="NZ_FNAQ01000004.1"/>
</dbReference>
<keyword evidence="4" id="KW-1133">Transmembrane helix</keyword>
<dbReference type="Proteomes" id="UP000243205">
    <property type="component" value="Unassembled WGS sequence"/>
</dbReference>
<evidence type="ECO:0000256" key="2">
    <source>
        <dbReference type="ARBA" id="ARBA00022519"/>
    </source>
</evidence>
<dbReference type="InterPro" id="IPR052363">
    <property type="entry name" value="LPS_export_LptC"/>
</dbReference>
<keyword evidence="2" id="KW-0997">Cell inner membrane</keyword>
<reference evidence="7" key="1">
    <citation type="submission" date="2016-10" db="EMBL/GenBank/DDBJ databases">
        <authorList>
            <person name="Varghese N."/>
            <person name="Submissions S."/>
        </authorList>
    </citation>
    <scope>NUCLEOTIDE SEQUENCE [LARGE SCALE GENOMIC DNA]</scope>
    <source>
        <strain evidence="7">DSM 8987</strain>
    </source>
</reference>
<dbReference type="InterPro" id="IPR010664">
    <property type="entry name" value="LipoPS_assembly_LptC-rel"/>
</dbReference>
<dbReference type="Pfam" id="PF06835">
    <property type="entry name" value="LptC"/>
    <property type="match status" value="1"/>
</dbReference>
<evidence type="ECO:0000256" key="1">
    <source>
        <dbReference type="ARBA" id="ARBA00022475"/>
    </source>
</evidence>
<keyword evidence="3" id="KW-0812">Transmembrane</keyword>
<dbReference type="GO" id="GO:0015221">
    <property type="term" value="F:lipopolysaccharide transmembrane transporter activity"/>
    <property type="evidence" value="ECO:0007669"/>
    <property type="project" value="InterPro"/>
</dbReference>
<dbReference type="AlphaFoldDB" id="A0A1G7ATW0"/>
<dbReference type="InterPro" id="IPR026265">
    <property type="entry name" value="LptC"/>
</dbReference>
<keyword evidence="7" id="KW-1185">Reference proteome</keyword>
<proteinExistence type="predicted"/>
<organism evidence="6 7">
    <name type="scientific">Desulfuromonas thiophila</name>
    <dbReference type="NCBI Taxonomy" id="57664"/>
    <lineage>
        <taxon>Bacteria</taxon>
        <taxon>Pseudomonadati</taxon>
        <taxon>Thermodesulfobacteriota</taxon>
        <taxon>Desulfuromonadia</taxon>
        <taxon>Desulfuromonadales</taxon>
        <taxon>Desulfuromonadaceae</taxon>
        <taxon>Desulfuromonas</taxon>
    </lineage>
</organism>
<dbReference type="GO" id="GO:0017089">
    <property type="term" value="F:glycolipid transfer activity"/>
    <property type="evidence" value="ECO:0007669"/>
    <property type="project" value="TreeGrafter"/>
</dbReference>
<accession>A0A1G7ATW0</accession>
<evidence type="ECO:0000313" key="7">
    <source>
        <dbReference type="Proteomes" id="UP000243205"/>
    </source>
</evidence>
<name>A0A1G7ATW0_9BACT</name>
<protein>
    <submittedName>
        <fullName evidence="6">LPS export ABC transporter protein LptC</fullName>
    </submittedName>
</protein>
<dbReference type="NCBIfam" id="TIGR04409">
    <property type="entry name" value="LptC_YrbK"/>
    <property type="match status" value="1"/>
</dbReference>
<dbReference type="EMBL" id="FNAQ01000004">
    <property type="protein sequence ID" value="SDE17376.1"/>
    <property type="molecule type" value="Genomic_DNA"/>
</dbReference>
<keyword evidence="1" id="KW-1003">Cell membrane</keyword>
<keyword evidence="5" id="KW-0472">Membrane</keyword>
<gene>
    <name evidence="6" type="ORF">SAMN05661003_104169</name>
</gene>
<dbReference type="STRING" id="57664.SAMN05661003_104169"/>
<dbReference type="PANTHER" id="PTHR37481:SF1">
    <property type="entry name" value="LIPOPOLYSACCHARIDE EXPORT SYSTEM PROTEIN LPTC"/>
    <property type="match status" value="1"/>
</dbReference>
<evidence type="ECO:0000313" key="6">
    <source>
        <dbReference type="EMBL" id="SDE17376.1"/>
    </source>
</evidence>
<evidence type="ECO:0000256" key="3">
    <source>
        <dbReference type="ARBA" id="ARBA00022692"/>
    </source>
</evidence>
<evidence type="ECO:0000256" key="5">
    <source>
        <dbReference type="ARBA" id="ARBA00023136"/>
    </source>
</evidence>
<dbReference type="GO" id="GO:0005886">
    <property type="term" value="C:plasma membrane"/>
    <property type="evidence" value="ECO:0007669"/>
    <property type="project" value="InterPro"/>
</dbReference>
<evidence type="ECO:0000256" key="4">
    <source>
        <dbReference type="ARBA" id="ARBA00022989"/>
    </source>
</evidence>